<dbReference type="PANTHER" id="PTHR12815:SF18">
    <property type="entry name" value="SORTING AND ASSEMBLY MACHINERY COMPONENT 50 HOMOLOG"/>
    <property type="match status" value="1"/>
</dbReference>
<dbReference type="EMBL" id="HBIS01003016">
    <property type="protein sequence ID" value="CAE0608884.1"/>
    <property type="molecule type" value="Transcribed_RNA"/>
</dbReference>
<dbReference type="AlphaFoldDB" id="A0A6U9QG79"/>
<accession>A0A6U9QG79</accession>
<reference evidence="11" key="1">
    <citation type="submission" date="2021-01" db="EMBL/GenBank/DDBJ databases">
        <authorList>
            <person name="Corre E."/>
            <person name="Pelletier E."/>
            <person name="Niang G."/>
            <person name="Scheremetjew M."/>
            <person name="Finn R."/>
            <person name="Kale V."/>
            <person name="Holt S."/>
            <person name="Cochrane G."/>
            <person name="Meng A."/>
            <person name="Brown T."/>
            <person name="Cohen L."/>
        </authorList>
    </citation>
    <scope>NUCLEOTIDE SEQUENCE</scope>
    <source>
        <strain evidence="11">CCMP1897</strain>
    </source>
</reference>
<comment type="similarity">
    <text evidence="2">Belongs to the SAM50/omp85 family.</text>
</comment>
<dbReference type="Pfam" id="PF01103">
    <property type="entry name" value="Omp85"/>
    <property type="match status" value="1"/>
</dbReference>
<evidence type="ECO:0000313" key="10">
    <source>
        <dbReference type="EMBL" id="CAE0608882.1"/>
    </source>
</evidence>
<comment type="subcellular location">
    <subcellularLocation>
        <location evidence="1">Mitochondrion outer membrane</location>
        <topology evidence="1">Multi-pass membrane protein</topology>
    </subcellularLocation>
    <subcellularLocation>
        <location evidence="7">Plastid</location>
        <location evidence="7">Chloroplast outer membrane</location>
    </subcellularLocation>
</comment>
<proteinExistence type="inferred from homology"/>
<keyword evidence="3" id="KW-1134">Transmembrane beta strand</keyword>
<evidence type="ECO:0000256" key="7">
    <source>
        <dbReference type="ARBA" id="ARBA00024013"/>
    </source>
</evidence>
<protein>
    <recommendedName>
        <fullName evidence="9">Bacterial surface antigen (D15) domain-containing protein</fullName>
    </recommendedName>
</protein>
<evidence type="ECO:0000256" key="2">
    <source>
        <dbReference type="ARBA" id="ARBA00010913"/>
    </source>
</evidence>
<evidence type="ECO:0000313" key="11">
    <source>
        <dbReference type="EMBL" id="CAE0608884.1"/>
    </source>
</evidence>
<dbReference type="GO" id="GO:0005741">
    <property type="term" value="C:mitochondrial outer membrane"/>
    <property type="evidence" value="ECO:0007669"/>
    <property type="project" value="UniProtKB-SubCell"/>
</dbReference>
<dbReference type="EMBL" id="HBIS01003014">
    <property type="protein sequence ID" value="CAE0608882.1"/>
    <property type="molecule type" value="Transcribed_RNA"/>
</dbReference>
<keyword evidence="4" id="KW-0812">Transmembrane</keyword>
<keyword evidence="5" id="KW-1002">Plastid outer membrane</keyword>
<evidence type="ECO:0000256" key="3">
    <source>
        <dbReference type="ARBA" id="ARBA00022452"/>
    </source>
</evidence>
<feature type="domain" description="Bacterial surface antigen (D15)" evidence="9">
    <location>
        <begin position="174"/>
        <end position="497"/>
    </location>
</feature>
<feature type="region of interest" description="Disordered" evidence="8">
    <location>
        <begin position="58"/>
        <end position="98"/>
    </location>
</feature>
<evidence type="ECO:0000313" key="12">
    <source>
        <dbReference type="EMBL" id="CAE0608886.1"/>
    </source>
</evidence>
<feature type="region of interest" description="Disordered" evidence="8">
    <location>
        <begin position="1"/>
        <end position="22"/>
    </location>
</feature>
<dbReference type="PANTHER" id="PTHR12815">
    <property type="entry name" value="SORTING AND ASSEMBLY MACHINERY SAMM50 PROTEIN FAMILY MEMBER"/>
    <property type="match status" value="1"/>
</dbReference>
<evidence type="ECO:0000256" key="8">
    <source>
        <dbReference type="SAM" id="MobiDB-lite"/>
    </source>
</evidence>
<keyword evidence="5" id="KW-0934">Plastid</keyword>
<feature type="compositionally biased region" description="Polar residues" evidence="8">
    <location>
        <begin position="76"/>
        <end position="97"/>
    </location>
</feature>
<evidence type="ECO:0000259" key="9">
    <source>
        <dbReference type="Pfam" id="PF01103"/>
    </source>
</evidence>
<organism evidence="11">
    <name type="scientific">Picocystis salinarum</name>
    <dbReference type="NCBI Taxonomy" id="88271"/>
    <lineage>
        <taxon>Eukaryota</taxon>
        <taxon>Viridiplantae</taxon>
        <taxon>Chlorophyta</taxon>
        <taxon>Picocystophyceae</taxon>
        <taxon>Picocystales</taxon>
        <taxon>Picocystaceae</taxon>
        <taxon>Picocystis</taxon>
    </lineage>
</organism>
<gene>
    <name evidence="10" type="ORF">PSAL00342_LOCUS2701</name>
    <name evidence="11" type="ORF">PSAL00342_LOCUS2703</name>
    <name evidence="12" type="ORF">PSAL00342_LOCUS2705</name>
</gene>
<evidence type="ECO:0000256" key="6">
    <source>
        <dbReference type="ARBA" id="ARBA00023136"/>
    </source>
</evidence>
<evidence type="ECO:0000256" key="4">
    <source>
        <dbReference type="ARBA" id="ARBA00022692"/>
    </source>
</evidence>
<name>A0A6U9QG79_9CHLO</name>
<feature type="compositionally biased region" description="Basic and acidic residues" evidence="8">
    <location>
        <begin position="66"/>
        <end position="75"/>
    </location>
</feature>
<dbReference type="EMBL" id="HBIS01003018">
    <property type="protein sequence ID" value="CAE0608886.1"/>
    <property type="molecule type" value="Transcribed_RNA"/>
</dbReference>
<sequence>MDGADGKESREGNYLDKVEEEMDRGKHYDFKAEYLEAREKSCRVNQVVVRGNDRTKPNTILQEFQGVRDDQDKHFGSNSREGSNQSTDRQRQRQVSKAGTLEQIKDELLEVSACLAELDIFREVDILVDAGPEENSELADLYVTVAEKNIASFSTGTYIQGGEGSVEATISLRNLLGHAEVFQGNASFGSQKSNAYALGVRRPRWGGIDTEVNAQAFQSSRSHEKLSSYVEWMRGVSLGMKIGGGNHGFNYEAALREIQIASPRVSEEVRKQGGHSFKSGVGYTFMYDQRDHPIRPTNGAAAQGKLDLTGLGIGPGVEKYLRQQVKWQVCRPLVEPFVLDVRGQWGVLLPLGQGWDKPTCISERFFLGGPGSLRGFAVNGAGPMGDRKFGTREVVPLGQQATDALGGDLMCSLITSLTFDLPNKLMKTVGIHGHVFLNGGNVVPLLNCGPRTFLEGFRWSAGFGLVLPTRVGRLEVNYCHVLKQGAKDEAKRGIQFGFDCNYI</sequence>
<dbReference type="InterPro" id="IPR039910">
    <property type="entry name" value="D15-like"/>
</dbReference>
<dbReference type="Gene3D" id="2.40.160.50">
    <property type="entry name" value="membrane protein fhac: a member of the omp85/tpsb transporter family"/>
    <property type="match status" value="1"/>
</dbReference>
<keyword evidence="6" id="KW-0472">Membrane</keyword>
<dbReference type="InterPro" id="IPR000184">
    <property type="entry name" value="Bac_surfAg_D15"/>
</dbReference>
<evidence type="ECO:0000256" key="1">
    <source>
        <dbReference type="ARBA" id="ARBA00004374"/>
    </source>
</evidence>
<evidence type="ECO:0000256" key="5">
    <source>
        <dbReference type="ARBA" id="ARBA00022805"/>
    </source>
</evidence>
<dbReference type="GO" id="GO:0009707">
    <property type="term" value="C:chloroplast outer membrane"/>
    <property type="evidence" value="ECO:0007669"/>
    <property type="project" value="UniProtKB-SubCell"/>
</dbReference>